<proteinExistence type="predicted"/>
<dbReference type="AlphaFoldDB" id="A0A2U1M6C1"/>
<evidence type="ECO:0000313" key="3">
    <source>
        <dbReference type="Proteomes" id="UP000245207"/>
    </source>
</evidence>
<dbReference type="STRING" id="35608.A0A2U1M6C1"/>
<feature type="region of interest" description="Disordered" evidence="1">
    <location>
        <begin position="312"/>
        <end position="362"/>
    </location>
</feature>
<evidence type="ECO:0000256" key="1">
    <source>
        <dbReference type="SAM" id="MobiDB-lite"/>
    </source>
</evidence>
<accession>A0A2U1M6C1</accession>
<feature type="compositionally biased region" description="Polar residues" evidence="1">
    <location>
        <begin position="325"/>
        <end position="344"/>
    </location>
</feature>
<keyword evidence="3" id="KW-1185">Reference proteome</keyword>
<sequence>MCSEFPGLIDGSHNHRPNNVHVGLGSRMLNVCIDYGGRIITDRIHIFYWGGDEVKLPSIEVKYINLSFIKDWISTNLNEYNILEKLYYRIPGKQAVFSVDGGLMPIEKETDFQVLISAENNEHEIYLYVSHSFYGPVFYSPYTWFDREWMRDLRTWHAHIPMIEAEQYYVENTDDDNNSESGEMSSEHDVENNQQTLDFDWNIVGANSSEEENNHIEQIFLMIIGIVKDMVYRKNDEDFESMFDWLIKTYGCKVLSVRDIKKLSAKLDHALMLVNQMRASGAWHVPIAGECNDESLRTWLCITRPGRCKASDEVSKSAEPVENGQLANGNTTYESSVSSHSTGITGKRKERLEHISPSPDLY</sequence>
<name>A0A2U1M6C1_ARTAN</name>
<dbReference type="InterPro" id="IPR011990">
    <property type="entry name" value="TPR-like_helical_dom_sf"/>
</dbReference>
<dbReference type="Gene3D" id="1.25.40.10">
    <property type="entry name" value="Tetratricopeptide repeat domain"/>
    <property type="match status" value="1"/>
</dbReference>
<organism evidence="2 3">
    <name type="scientific">Artemisia annua</name>
    <name type="common">Sweet wormwood</name>
    <dbReference type="NCBI Taxonomy" id="35608"/>
    <lineage>
        <taxon>Eukaryota</taxon>
        <taxon>Viridiplantae</taxon>
        <taxon>Streptophyta</taxon>
        <taxon>Embryophyta</taxon>
        <taxon>Tracheophyta</taxon>
        <taxon>Spermatophyta</taxon>
        <taxon>Magnoliopsida</taxon>
        <taxon>eudicotyledons</taxon>
        <taxon>Gunneridae</taxon>
        <taxon>Pentapetalae</taxon>
        <taxon>asterids</taxon>
        <taxon>campanulids</taxon>
        <taxon>Asterales</taxon>
        <taxon>Asteraceae</taxon>
        <taxon>Asteroideae</taxon>
        <taxon>Anthemideae</taxon>
        <taxon>Artemisiinae</taxon>
        <taxon>Artemisia</taxon>
    </lineage>
</organism>
<dbReference type="Proteomes" id="UP000245207">
    <property type="component" value="Unassembled WGS sequence"/>
</dbReference>
<comment type="caution">
    <text evidence="2">The sequence shown here is derived from an EMBL/GenBank/DDBJ whole genome shotgun (WGS) entry which is preliminary data.</text>
</comment>
<gene>
    <name evidence="2" type="ORF">CTI12_AA412610</name>
</gene>
<evidence type="ECO:0000313" key="2">
    <source>
        <dbReference type="EMBL" id="PWA56798.1"/>
    </source>
</evidence>
<dbReference type="EMBL" id="PKPP01006349">
    <property type="protein sequence ID" value="PWA56798.1"/>
    <property type="molecule type" value="Genomic_DNA"/>
</dbReference>
<reference evidence="2 3" key="1">
    <citation type="journal article" date="2018" name="Mol. Plant">
        <title>The genome of Artemisia annua provides insight into the evolution of Asteraceae family and artemisinin biosynthesis.</title>
        <authorList>
            <person name="Shen Q."/>
            <person name="Zhang L."/>
            <person name="Liao Z."/>
            <person name="Wang S."/>
            <person name="Yan T."/>
            <person name="Shi P."/>
            <person name="Liu M."/>
            <person name="Fu X."/>
            <person name="Pan Q."/>
            <person name="Wang Y."/>
            <person name="Lv Z."/>
            <person name="Lu X."/>
            <person name="Zhang F."/>
            <person name="Jiang W."/>
            <person name="Ma Y."/>
            <person name="Chen M."/>
            <person name="Hao X."/>
            <person name="Li L."/>
            <person name="Tang Y."/>
            <person name="Lv G."/>
            <person name="Zhou Y."/>
            <person name="Sun X."/>
            <person name="Brodelius P.E."/>
            <person name="Rose J.K.C."/>
            <person name="Tang K."/>
        </authorList>
    </citation>
    <scope>NUCLEOTIDE SEQUENCE [LARGE SCALE GENOMIC DNA]</scope>
    <source>
        <strain evidence="3">cv. Huhao1</strain>
        <tissue evidence="2">Leaf</tissue>
    </source>
</reference>
<protein>
    <submittedName>
        <fullName evidence="2">Ribonuclease Zc3h12a-like protein</fullName>
    </submittedName>
</protein>